<evidence type="ECO:0000313" key="2">
    <source>
        <dbReference type="Proteomes" id="UP000194469"/>
    </source>
</evidence>
<proteinExistence type="predicted"/>
<evidence type="ECO:0000313" key="1">
    <source>
        <dbReference type="EMBL" id="SMQ77182.1"/>
    </source>
</evidence>
<protein>
    <submittedName>
        <fullName evidence="1">Uncharacterized protein</fullName>
    </submittedName>
</protein>
<gene>
    <name evidence="1" type="ORF">SAMN06295984_2593</name>
</gene>
<name>A0A1Y6FWL2_9SPHN</name>
<sequence length="33" mass="3613">MMHANPAIRPRAAHEIFSDKDTNAAVPKLCYSG</sequence>
<dbReference type="AlphaFoldDB" id="A0A1Y6FWL2"/>
<dbReference type="Proteomes" id="UP000194469">
    <property type="component" value="Unassembled WGS sequence"/>
</dbReference>
<accession>A0A1Y6FWL2</accession>
<reference evidence="2" key="1">
    <citation type="submission" date="2017-04" db="EMBL/GenBank/DDBJ databases">
        <authorList>
            <person name="Varghese N."/>
            <person name="Submissions S."/>
        </authorList>
    </citation>
    <scope>NUCLEOTIDE SEQUENCE [LARGE SCALE GENOMIC DNA]</scope>
    <source>
        <strain evidence="2">UI2</strain>
    </source>
</reference>
<dbReference type="EMBL" id="FXWL01000002">
    <property type="protein sequence ID" value="SMQ77182.1"/>
    <property type="molecule type" value="Genomic_DNA"/>
</dbReference>
<keyword evidence="2" id="KW-1185">Reference proteome</keyword>
<organism evidence="1 2">
    <name type="scientific">Sphingopyxis terrae subsp. ummariensis</name>
    <dbReference type="NCBI Taxonomy" id="429001"/>
    <lineage>
        <taxon>Bacteria</taxon>
        <taxon>Pseudomonadati</taxon>
        <taxon>Pseudomonadota</taxon>
        <taxon>Alphaproteobacteria</taxon>
        <taxon>Sphingomonadales</taxon>
        <taxon>Sphingomonadaceae</taxon>
        <taxon>Sphingopyxis</taxon>
    </lineage>
</organism>